<evidence type="ECO:0000256" key="2">
    <source>
        <dbReference type="ARBA" id="ARBA00052859"/>
    </source>
</evidence>
<dbReference type="PANTHER" id="PTHR11877:SF57">
    <property type="entry name" value="CHALCONE SYNTHASE"/>
    <property type="match status" value="1"/>
</dbReference>
<dbReference type="AlphaFoldDB" id="A0AAP0MMM7"/>
<dbReference type="Proteomes" id="UP001428341">
    <property type="component" value="Unassembled WGS sequence"/>
</dbReference>
<dbReference type="EMBL" id="JBCGBO010000003">
    <property type="protein sequence ID" value="KAK9216281.1"/>
    <property type="molecule type" value="Genomic_DNA"/>
</dbReference>
<dbReference type="InterPro" id="IPR016039">
    <property type="entry name" value="Thiolase-like"/>
</dbReference>
<gene>
    <name evidence="7" type="ORF">WN944_008288</name>
</gene>
<dbReference type="FunFam" id="3.40.47.10:FF:000014">
    <property type="entry name" value="Chalcone synthase 1"/>
    <property type="match status" value="1"/>
</dbReference>
<reference evidence="7 8" key="1">
    <citation type="submission" date="2024-05" db="EMBL/GenBank/DDBJ databases">
        <title>Haplotype-resolved chromosome-level genome assembly of Huyou (Citrus changshanensis).</title>
        <authorList>
            <person name="Miao C."/>
            <person name="Chen W."/>
            <person name="Wu Y."/>
            <person name="Wang L."/>
            <person name="Zhao S."/>
            <person name="Grierson D."/>
            <person name="Xu C."/>
            <person name="Chen K."/>
        </authorList>
    </citation>
    <scope>NUCLEOTIDE SEQUENCE [LARGE SCALE GENOMIC DNA]</scope>
    <source>
        <strain evidence="7">01-14</strain>
        <tissue evidence="7">Leaf</tissue>
    </source>
</reference>
<dbReference type="InterPro" id="IPR012328">
    <property type="entry name" value="Chalcone/stilbene_synt_C"/>
</dbReference>
<dbReference type="Pfam" id="PF02797">
    <property type="entry name" value="Chal_sti_synt_C"/>
    <property type="match status" value="1"/>
</dbReference>
<organism evidence="7 8">
    <name type="scientific">Citrus x changshan-huyou</name>
    <dbReference type="NCBI Taxonomy" id="2935761"/>
    <lineage>
        <taxon>Eukaryota</taxon>
        <taxon>Viridiplantae</taxon>
        <taxon>Streptophyta</taxon>
        <taxon>Embryophyta</taxon>
        <taxon>Tracheophyta</taxon>
        <taxon>Spermatophyta</taxon>
        <taxon>Magnoliopsida</taxon>
        <taxon>eudicotyledons</taxon>
        <taxon>Gunneridae</taxon>
        <taxon>Pentapetalae</taxon>
        <taxon>rosids</taxon>
        <taxon>malvids</taxon>
        <taxon>Sapindales</taxon>
        <taxon>Rutaceae</taxon>
        <taxon>Aurantioideae</taxon>
        <taxon>Citrus</taxon>
    </lineage>
</organism>
<evidence type="ECO:0000313" key="7">
    <source>
        <dbReference type="EMBL" id="KAK9216281.1"/>
    </source>
</evidence>
<dbReference type="FunFam" id="3.40.47.10:FF:000025">
    <property type="entry name" value="Chalcone synthase 2"/>
    <property type="match status" value="1"/>
</dbReference>
<accession>A0AAP0MMM7</accession>
<evidence type="ECO:0008006" key="9">
    <source>
        <dbReference type="Google" id="ProtNLM"/>
    </source>
</evidence>
<dbReference type="GO" id="GO:0050635">
    <property type="term" value="F:acridone synthase activity"/>
    <property type="evidence" value="ECO:0007669"/>
    <property type="project" value="UniProtKB-EC"/>
</dbReference>
<comment type="catalytic activity">
    <reaction evidence="2">
        <text>N-methylanthraniloyl-CoA + 3 malonyl-CoA + 3 H(+) = 1,3-dihydroxy-N-methylacridone + 3 CO2 + 4 CoA + H2O</text>
        <dbReference type="Rhea" id="RHEA:22224"/>
        <dbReference type="ChEBI" id="CHEBI:15377"/>
        <dbReference type="ChEBI" id="CHEBI:15378"/>
        <dbReference type="ChEBI" id="CHEBI:16526"/>
        <dbReference type="ChEBI" id="CHEBI:30306"/>
        <dbReference type="ChEBI" id="CHEBI:57287"/>
        <dbReference type="ChEBI" id="CHEBI:57384"/>
        <dbReference type="ChEBI" id="CHEBI:58630"/>
        <dbReference type="EC" id="2.3.1.159"/>
    </reaction>
</comment>
<evidence type="ECO:0000256" key="1">
    <source>
        <dbReference type="ARBA" id="ARBA00005531"/>
    </source>
</evidence>
<dbReference type="InterPro" id="IPR011141">
    <property type="entry name" value="Polyketide_synthase_type-III"/>
</dbReference>
<name>A0AAP0MMM7_9ROSI</name>
<evidence type="ECO:0000259" key="6">
    <source>
        <dbReference type="Pfam" id="PF02797"/>
    </source>
</evidence>
<sequence>MASMGNIMESRQARGRSPAAILAIGTANPPNIFYQSDYPDFYFSVTKSEHLTHLKDKFKRMCEKSTIRKRHMYLTEDIIKENPNIGTPNAPSFNTRQEILVDEVPKLGKEAALKAIKEWGQPLSKITHLIFCTSSGIDMPSADHKVAKLIGLQPSVQRFMIYQQGCFSGGTALRLAKDLAENNVGARVLIVCSELMVVCFHAPSDTYMDVLVGSTIFSDGAAAAIVGADPDTDTSTERPLFQLVSTAQTMIPDSDNAIVGRIREVGMQYYLSKGVPKVIGDNIVQCCIETFAPFGIGDWNSLFYVVHPGGPSVLRVVEEKLGLSKEKLRASKHVLSEYGNMWSPSVLFILDEMRNKSMDERKATTGEGLQWGVLFGFGPGLTIETIVLQSVAIH</sequence>
<dbReference type="InterPro" id="IPR001099">
    <property type="entry name" value="Chalcone/stilbene_synt_N"/>
</dbReference>
<protein>
    <recommendedName>
        <fullName evidence="9">Chalcone synthase</fullName>
    </recommendedName>
</protein>
<keyword evidence="4" id="KW-0012">Acyltransferase</keyword>
<dbReference type="GO" id="GO:0030639">
    <property type="term" value="P:polyketide biosynthetic process"/>
    <property type="evidence" value="ECO:0007669"/>
    <property type="project" value="TreeGrafter"/>
</dbReference>
<feature type="domain" description="Chalcone/stilbene synthase C-terminal" evidence="6">
    <location>
        <begin position="242"/>
        <end position="391"/>
    </location>
</feature>
<comment type="similarity">
    <text evidence="1 4">Belongs to the thiolase-like superfamily. Chalcone/stilbene synthases family.</text>
</comment>
<evidence type="ECO:0000256" key="3">
    <source>
        <dbReference type="PIRSR" id="PIRSR000451-1"/>
    </source>
</evidence>
<keyword evidence="4" id="KW-0808">Transferase</keyword>
<evidence type="ECO:0000259" key="5">
    <source>
        <dbReference type="Pfam" id="PF00195"/>
    </source>
</evidence>
<feature type="active site" description="Acyl-thioester intermediate" evidence="3">
    <location>
        <position position="166"/>
    </location>
</feature>
<feature type="domain" description="Chalcone/stilbene synthase N-terminal" evidence="5">
    <location>
        <begin position="10"/>
        <end position="230"/>
    </location>
</feature>
<dbReference type="SUPFAM" id="SSF53901">
    <property type="entry name" value="Thiolase-like"/>
    <property type="match status" value="2"/>
</dbReference>
<dbReference type="PIRSF" id="PIRSF000451">
    <property type="entry name" value="PKS_III"/>
    <property type="match status" value="1"/>
</dbReference>
<evidence type="ECO:0000313" key="8">
    <source>
        <dbReference type="Proteomes" id="UP001428341"/>
    </source>
</evidence>
<proteinExistence type="inferred from homology"/>
<dbReference type="CDD" id="cd00831">
    <property type="entry name" value="CHS_like"/>
    <property type="match status" value="1"/>
</dbReference>
<comment type="caution">
    <text evidence="7">The sequence shown here is derived from an EMBL/GenBank/DDBJ whole genome shotgun (WGS) entry which is preliminary data.</text>
</comment>
<dbReference type="Gene3D" id="3.40.47.10">
    <property type="match status" value="2"/>
</dbReference>
<evidence type="ECO:0000256" key="4">
    <source>
        <dbReference type="RuleBase" id="RU003633"/>
    </source>
</evidence>
<keyword evidence="8" id="KW-1185">Reference proteome</keyword>
<dbReference type="PANTHER" id="PTHR11877">
    <property type="entry name" value="HYDROXYMETHYLGLUTARYL-COA SYNTHASE"/>
    <property type="match status" value="1"/>
</dbReference>
<dbReference type="GO" id="GO:0005783">
    <property type="term" value="C:endoplasmic reticulum"/>
    <property type="evidence" value="ECO:0007669"/>
    <property type="project" value="UniProtKB-ARBA"/>
</dbReference>
<dbReference type="Pfam" id="PF00195">
    <property type="entry name" value="Chal_sti_synt_N"/>
    <property type="match status" value="1"/>
</dbReference>